<keyword evidence="11" id="KW-0967">Endosome</keyword>
<dbReference type="SMART" id="SM00450">
    <property type="entry name" value="RHOD"/>
    <property type="match status" value="1"/>
</dbReference>
<evidence type="ECO:0000259" key="25">
    <source>
        <dbReference type="PROSITE" id="PS50235"/>
    </source>
</evidence>
<dbReference type="InterPro" id="IPR036873">
    <property type="entry name" value="Rhodanese-like_dom_sf"/>
</dbReference>
<dbReference type="PROSITE" id="PS50206">
    <property type="entry name" value="RHODANESE_3"/>
    <property type="match status" value="1"/>
</dbReference>
<dbReference type="GO" id="GO:0030496">
    <property type="term" value="C:midbody"/>
    <property type="evidence" value="ECO:0007669"/>
    <property type="project" value="UniProtKB-ARBA"/>
</dbReference>
<reference evidence="26" key="2">
    <citation type="submission" date="2025-09" db="UniProtKB">
        <authorList>
            <consortium name="Ensembl"/>
        </authorList>
    </citation>
    <scope>IDENTIFICATION</scope>
</reference>
<evidence type="ECO:0000259" key="24">
    <source>
        <dbReference type="PROSITE" id="PS50206"/>
    </source>
</evidence>
<evidence type="ECO:0000256" key="21">
    <source>
        <dbReference type="RuleBase" id="RU366025"/>
    </source>
</evidence>
<evidence type="ECO:0000256" key="6">
    <source>
        <dbReference type="ARBA" id="ARBA00009085"/>
    </source>
</evidence>
<evidence type="ECO:0000256" key="7">
    <source>
        <dbReference type="ARBA" id="ARBA00022475"/>
    </source>
</evidence>
<evidence type="ECO:0000256" key="4">
    <source>
        <dbReference type="ARBA" id="ARBA00004481"/>
    </source>
</evidence>
<dbReference type="PROSITE" id="PS50235">
    <property type="entry name" value="USP_3"/>
    <property type="match status" value="1"/>
</dbReference>
<comment type="similarity">
    <text evidence="6 21">Belongs to the peptidase C19 family.</text>
</comment>
<dbReference type="EC" id="3.4.19.12" evidence="21"/>
<feature type="region of interest" description="Disordered" evidence="23">
    <location>
        <begin position="335"/>
        <end position="411"/>
    </location>
</feature>
<dbReference type="Pfam" id="PF08969">
    <property type="entry name" value="USP8_dimer"/>
    <property type="match status" value="1"/>
</dbReference>
<keyword evidence="10 21" id="KW-0645">Protease</keyword>
<dbReference type="Gene3D" id="3.90.70.10">
    <property type="entry name" value="Cysteine proteinases"/>
    <property type="match status" value="1"/>
</dbReference>
<dbReference type="CDD" id="cd02674">
    <property type="entry name" value="Peptidase_C19R"/>
    <property type="match status" value="1"/>
</dbReference>
<evidence type="ECO:0000256" key="17">
    <source>
        <dbReference type="ARBA" id="ARBA00023136"/>
    </source>
</evidence>
<dbReference type="PANTHER" id="PTHR21646:SF27">
    <property type="entry name" value="UBIQUITIN CARBOXYL-TERMINAL HYDROLASE 8"/>
    <property type="match status" value="1"/>
</dbReference>
<dbReference type="GO" id="GO:0005829">
    <property type="term" value="C:cytosol"/>
    <property type="evidence" value="ECO:0007669"/>
    <property type="project" value="UniProtKB-ARBA"/>
</dbReference>
<dbReference type="PROSITE" id="PS00973">
    <property type="entry name" value="USP_2"/>
    <property type="match status" value="1"/>
</dbReference>
<dbReference type="FunFam" id="1.20.58.80:FF:000011">
    <property type="entry name" value="Ubiquitin carboxyl-terminal hydrolase 8"/>
    <property type="match status" value="1"/>
</dbReference>
<keyword evidence="22" id="KW-0175">Coiled coil</keyword>
<dbReference type="Pfam" id="PF00443">
    <property type="entry name" value="UCH"/>
    <property type="match status" value="1"/>
</dbReference>
<feature type="coiled-coil region" evidence="22">
    <location>
        <begin position="92"/>
        <end position="131"/>
    </location>
</feature>
<keyword evidence="13 21" id="KW-0378">Hydrolase</keyword>
<dbReference type="Pfam" id="PF20625">
    <property type="entry name" value="WW_USP8"/>
    <property type="match status" value="1"/>
</dbReference>
<keyword evidence="18" id="KW-0539">Nucleus</keyword>
<proteinExistence type="inferred from homology"/>
<dbReference type="Ensembl" id="ENSCPRT00005027118.1">
    <property type="protein sequence ID" value="ENSCPRP00005023235.1"/>
    <property type="gene ID" value="ENSCPRG00005016079.1"/>
</dbReference>
<evidence type="ECO:0000256" key="15">
    <source>
        <dbReference type="ARBA" id="ARBA00022843"/>
    </source>
</evidence>
<dbReference type="GO" id="GO:0017124">
    <property type="term" value="F:SH3 domain binding"/>
    <property type="evidence" value="ECO:0007669"/>
    <property type="project" value="UniProtKB-KW"/>
</dbReference>
<dbReference type="AlphaFoldDB" id="A0A7M4G1E6"/>
<dbReference type="GO" id="GO:0006508">
    <property type="term" value="P:proteolysis"/>
    <property type="evidence" value="ECO:0007669"/>
    <property type="project" value="UniProtKB-KW"/>
</dbReference>
<dbReference type="FunFam" id="3.90.70.10:FF:000025">
    <property type="entry name" value="Putative ubiquitin carboxyl-terminal hydrolase 8"/>
    <property type="match status" value="1"/>
</dbReference>
<evidence type="ECO:0000256" key="8">
    <source>
        <dbReference type="ARBA" id="ARBA00022490"/>
    </source>
</evidence>
<evidence type="ECO:0000256" key="10">
    <source>
        <dbReference type="ARBA" id="ARBA00022670"/>
    </source>
</evidence>
<evidence type="ECO:0000256" key="18">
    <source>
        <dbReference type="ARBA" id="ARBA00023242"/>
    </source>
</evidence>
<keyword evidence="17" id="KW-0472">Membrane</keyword>
<feature type="region of interest" description="Disordered" evidence="23">
    <location>
        <begin position="425"/>
        <end position="491"/>
    </location>
</feature>
<dbReference type="SUPFAM" id="SSF52821">
    <property type="entry name" value="Rhodanese/Cell cycle control phosphatase"/>
    <property type="match status" value="1"/>
</dbReference>
<evidence type="ECO:0000256" key="12">
    <source>
        <dbReference type="ARBA" id="ARBA00022786"/>
    </source>
</evidence>
<dbReference type="InterPro" id="IPR018200">
    <property type="entry name" value="USP_CS"/>
</dbReference>
<evidence type="ECO:0000256" key="1">
    <source>
        <dbReference type="ARBA" id="ARBA00000707"/>
    </source>
</evidence>
<sequence>MPAVASAPKELYLSTSLKDLNKKTEIKLEKTNTKNYVQSALKIFKAAEECRLDRDEEKAYVLYMKYVTVYNLVKKRPDFKQQQDYFHSILGLTNIKKAVEEAEKLSDSLKLRYEEAEVRKKLEEKEQQEQKLSFWSCLFMQSQSFSVFMSLHITASVSMEAVTAEKLYRMMMDKNIELIIMDARSLKDHQESCIPSSISVPEEAISPGVTAHWIEARLPENSKEPWMKRGHVDYIVLLDWFSTARDLQLGTTLQSLKDALFKWESKTILRNEPLVLEGGYESWLLCYPQYTTNAKVTRPQHGKDETVTVSCKRLMHITFMFSILFQIDRTKKPLAKFPDDHRPKLGSTATDKQPIENGRMVPDRSTKPVFDGTPVLTDEERSRIHAETTALLEKSKREKELRERQQEEQREKLKWEKLEQEKKAKEELEEKEHREKLQQAKDYEGREQEEQANKEQEEKEAQERTRKAMEEGKKPNKTEPETTNAKKPELDKISQREPLMRARSEEMGRTVPGLPPGWVKFPDTTTGTFRYYHSPTNTVHMYPPEMAPTSTPPSTPPTHKAKQRATVEREREHSKLKRSYSSPDITQAIHEEEKKKIPVTPAVNRENKPACYTKAEISRLSASQIRNLNPVFGGLGPALTGLRNLGNTCYMNSVLQCLCNAPHLADYFNRNFHQNDINRSNILGHKGEVAEEFGVIMKALWTGQYKFISPKDFKTTIGKINDQFAGYSQQDSQELLLFLMDGLHEDLNKADNRKRYKEENNDHLDDLKAAELAWHKHKQLNESIIVALFQGQFKSTVQCLTCHKKSRTFEAFMYLSLPLASTSKCTLQDCLRLFSKEEKLTDNNRFYCSHCKTRRDSLKKIEIWKLPPVLLVHLKRFSYDGRWKQKLQTSVDFPLESLDLSQYVIGSKSNLKRYNLFAVSNHYGGLDGGHYTAYCKNPAKQHWYKFDDHEVSDISASSVKSSAAYILFYTSLEQRTAEIAM</sequence>
<keyword evidence="8" id="KW-0963">Cytoplasm</keyword>
<evidence type="ECO:0000256" key="5">
    <source>
        <dbReference type="ARBA" id="ARBA00004496"/>
    </source>
</evidence>
<evidence type="ECO:0000256" key="20">
    <source>
        <dbReference type="ARBA" id="ARBA00063318"/>
    </source>
</evidence>
<dbReference type="InterPro" id="IPR001394">
    <property type="entry name" value="Peptidase_C19_UCH"/>
</dbReference>
<dbReference type="Proteomes" id="UP000594220">
    <property type="component" value="Unplaced"/>
</dbReference>
<keyword evidence="15" id="KW-0832">Ubl conjugation</keyword>
<dbReference type="GO" id="GO:0005634">
    <property type="term" value="C:nucleus"/>
    <property type="evidence" value="ECO:0007669"/>
    <property type="project" value="UniProtKB-SubCell"/>
</dbReference>
<keyword evidence="7" id="KW-1003">Cell membrane</keyword>
<keyword evidence="12 21" id="KW-0833">Ubl conjugation pathway</keyword>
<comment type="catalytic activity">
    <reaction evidence="1 21">
        <text>Thiol-dependent hydrolysis of ester, thioester, amide, peptide and isopeptide bonds formed by the C-terminal Gly of ubiquitin (a 76-residue protein attached to proteins as an intracellular targeting signal).</text>
        <dbReference type="EC" id="3.4.19.12"/>
    </reaction>
</comment>
<reference evidence="26" key="1">
    <citation type="submission" date="2025-08" db="UniProtKB">
        <authorList>
            <consortium name="Ensembl"/>
        </authorList>
    </citation>
    <scope>IDENTIFICATION</scope>
</reference>
<evidence type="ECO:0000256" key="13">
    <source>
        <dbReference type="ARBA" id="ARBA00022801"/>
    </source>
</evidence>
<name>A0A7M4G1E6_CROPO</name>
<evidence type="ECO:0000256" key="22">
    <source>
        <dbReference type="SAM" id="Coils"/>
    </source>
</evidence>
<evidence type="ECO:0000256" key="16">
    <source>
        <dbReference type="ARBA" id="ARBA00023036"/>
    </source>
</evidence>
<dbReference type="InterPro" id="IPR038765">
    <property type="entry name" value="Papain-like_cys_pep_sf"/>
</dbReference>
<comment type="subcellular location">
    <subcellularLocation>
        <location evidence="3">Cell membrane</location>
        <topology evidence="3">Peripheral membrane protein</topology>
    </subcellularLocation>
    <subcellularLocation>
        <location evidence="5">Cytoplasm</location>
    </subcellularLocation>
    <subcellularLocation>
        <location evidence="4">Endosome membrane</location>
        <topology evidence="4">Peripheral membrane protein</topology>
    </subcellularLocation>
    <subcellularLocation>
        <location evidence="2">Nucleus</location>
    </subcellularLocation>
</comment>
<evidence type="ECO:0000313" key="26">
    <source>
        <dbReference type="Ensembl" id="ENSCPRP00005023235.1"/>
    </source>
</evidence>
<dbReference type="GeneTree" id="ENSGT00940000157542"/>
<accession>A0A7M4G1E6</accession>
<dbReference type="SUPFAM" id="SSF54001">
    <property type="entry name" value="Cysteine proteinases"/>
    <property type="match status" value="1"/>
</dbReference>
<dbReference type="InterPro" id="IPR028889">
    <property type="entry name" value="USP"/>
</dbReference>
<feature type="domain" description="Rhodanese" evidence="24">
    <location>
        <begin position="174"/>
        <end position="292"/>
    </location>
</feature>
<keyword evidence="19" id="KW-0131">Cell cycle</keyword>
<dbReference type="Gene3D" id="3.40.250.10">
    <property type="entry name" value="Rhodanese-like domain"/>
    <property type="match status" value="1"/>
</dbReference>
<dbReference type="InterPro" id="IPR001763">
    <property type="entry name" value="Rhodanese-like_dom"/>
</dbReference>
<dbReference type="InterPro" id="IPR050185">
    <property type="entry name" value="Ub_carboxyl-term_hydrolase"/>
</dbReference>
<organism evidence="26 27">
    <name type="scientific">Crocodylus porosus</name>
    <name type="common">Saltwater crocodile</name>
    <name type="synonym">Estuarine crocodile</name>
    <dbReference type="NCBI Taxonomy" id="8502"/>
    <lineage>
        <taxon>Eukaryota</taxon>
        <taxon>Metazoa</taxon>
        <taxon>Chordata</taxon>
        <taxon>Craniata</taxon>
        <taxon>Vertebrata</taxon>
        <taxon>Euteleostomi</taxon>
        <taxon>Archelosauria</taxon>
        <taxon>Archosauria</taxon>
        <taxon>Crocodylia</taxon>
        <taxon>Longirostres</taxon>
        <taxon>Crocodylidae</taxon>
        <taxon>Crocodylus</taxon>
    </lineage>
</organism>
<keyword evidence="27" id="KW-1185">Reference proteome</keyword>
<dbReference type="SUPFAM" id="SSF140856">
    <property type="entry name" value="USP8 N-terminal domain-like"/>
    <property type="match status" value="1"/>
</dbReference>
<evidence type="ECO:0000313" key="27">
    <source>
        <dbReference type="Proteomes" id="UP000594220"/>
    </source>
</evidence>
<dbReference type="InterPro" id="IPR015063">
    <property type="entry name" value="USP8_dimer"/>
</dbReference>
<keyword evidence="16" id="KW-0729">SH3-binding</keyword>
<evidence type="ECO:0000256" key="2">
    <source>
        <dbReference type="ARBA" id="ARBA00004123"/>
    </source>
</evidence>
<dbReference type="InterPro" id="IPR048498">
    <property type="entry name" value="WW_USP8"/>
</dbReference>
<gene>
    <name evidence="26" type="primary">USP8</name>
</gene>
<feature type="region of interest" description="Disordered" evidence="23">
    <location>
        <begin position="546"/>
        <end position="593"/>
    </location>
</feature>
<dbReference type="GO" id="GO:0016579">
    <property type="term" value="P:protein deubiquitination"/>
    <property type="evidence" value="ECO:0007669"/>
    <property type="project" value="InterPro"/>
</dbReference>
<evidence type="ECO:0000256" key="11">
    <source>
        <dbReference type="ARBA" id="ARBA00022753"/>
    </source>
</evidence>
<comment type="subunit">
    <text evidence="20">Forms a ternary complex with RNF128 and OTUB1. Interacts (via C-terminal UCH catalytic domain) with OTUB1 isoform 1. Interacts with STAM2 (via SH3 domain). Interacts with DNAJB3, EGFR, EPS15, RASGRF1, RNF41, YWHAE, YWHAG and YWHAZ. Interacts with NBR1, RASGRF1, RNF41 and IST1. Associates with the ESCRT-0 complex and with microtubules. Interacts with BIRC6/bruce and KIF23/MKLP1.</text>
</comment>
<dbReference type="Gene3D" id="1.20.58.80">
    <property type="entry name" value="Phosphotransferase system, lactose/cellobiose-type IIA subunit"/>
    <property type="match status" value="1"/>
</dbReference>
<dbReference type="PROSITE" id="PS00972">
    <property type="entry name" value="USP_1"/>
    <property type="match status" value="1"/>
</dbReference>
<feature type="compositionally biased region" description="Basic and acidic residues" evidence="23">
    <location>
        <begin position="393"/>
        <end position="411"/>
    </location>
</feature>
<evidence type="ECO:0000256" key="19">
    <source>
        <dbReference type="ARBA" id="ARBA00023306"/>
    </source>
</evidence>
<dbReference type="Pfam" id="PF00581">
    <property type="entry name" value="Rhodanese"/>
    <property type="match status" value="1"/>
</dbReference>
<evidence type="ECO:0000256" key="14">
    <source>
        <dbReference type="ARBA" id="ARBA00022807"/>
    </source>
</evidence>
<dbReference type="GO" id="GO:0005886">
    <property type="term" value="C:plasma membrane"/>
    <property type="evidence" value="ECO:0007669"/>
    <property type="project" value="UniProtKB-SubCell"/>
</dbReference>
<dbReference type="FunFam" id="3.40.250.10:FF:000017">
    <property type="entry name" value="ubiquitin carboxyl-terminal hydrolase 8"/>
    <property type="match status" value="1"/>
</dbReference>
<feature type="domain" description="USP" evidence="25">
    <location>
        <begin position="640"/>
        <end position="972"/>
    </location>
</feature>
<keyword evidence="14 21" id="KW-0788">Thiol protease</keyword>
<keyword evidence="9" id="KW-0597">Phosphoprotein</keyword>
<evidence type="ECO:0000256" key="23">
    <source>
        <dbReference type="SAM" id="MobiDB-lite"/>
    </source>
</evidence>
<protein>
    <recommendedName>
        <fullName evidence="21">Ubiquitin carboxyl-terminal hydrolase</fullName>
        <ecNumber evidence="21">3.4.19.12</ecNumber>
    </recommendedName>
</protein>
<evidence type="ECO:0000256" key="9">
    <source>
        <dbReference type="ARBA" id="ARBA00022553"/>
    </source>
</evidence>
<dbReference type="PANTHER" id="PTHR21646">
    <property type="entry name" value="UBIQUITIN CARBOXYL-TERMINAL HYDROLASE"/>
    <property type="match status" value="1"/>
</dbReference>
<dbReference type="GO" id="GO:0010008">
    <property type="term" value="C:endosome membrane"/>
    <property type="evidence" value="ECO:0007669"/>
    <property type="project" value="UniProtKB-SubCell"/>
</dbReference>
<dbReference type="GO" id="GO:0004843">
    <property type="term" value="F:cysteine-type deubiquitinase activity"/>
    <property type="evidence" value="ECO:0007669"/>
    <property type="project" value="UniProtKB-UniRule"/>
</dbReference>
<evidence type="ECO:0000256" key="3">
    <source>
        <dbReference type="ARBA" id="ARBA00004202"/>
    </source>
</evidence>